<protein>
    <submittedName>
        <fullName evidence="3">VCBS repeat-containing protein</fullName>
    </submittedName>
</protein>
<keyword evidence="4" id="KW-1185">Reference proteome</keyword>
<dbReference type="EMBL" id="CP030850">
    <property type="protein sequence ID" value="AXE19553.1"/>
    <property type="molecule type" value="Genomic_DNA"/>
</dbReference>
<evidence type="ECO:0000256" key="1">
    <source>
        <dbReference type="ARBA" id="ARBA00022729"/>
    </source>
</evidence>
<dbReference type="RefSeq" id="WP_114068322.1">
    <property type="nucleotide sequence ID" value="NZ_CP030850.1"/>
</dbReference>
<dbReference type="PANTHER" id="PTHR44103">
    <property type="entry name" value="PROPROTEIN CONVERTASE P"/>
    <property type="match status" value="1"/>
</dbReference>
<dbReference type="AlphaFoldDB" id="A0A344TLN2"/>
<dbReference type="KEGG" id="run:DR864_18320"/>
<feature type="chain" id="PRO_5016857062" evidence="2">
    <location>
        <begin position="27"/>
        <end position="504"/>
    </location>
</feature>
<gene>
    <name evidence="3" type="ORF">DR864_18320</name>
</gene>
<organism evidence="3 4">
    <name type="scientific">Runella rosea</name>
    <dbReference type="NCBI Taxonomy" id="2259595"/>
    <lineage>
        <taxon>Bacteria</taxon>
        <taxon>Pseudomonadati</taxon>
        <taxon>Bacteroidota</taxon>
        <taxon>Cytophagia</taxon>
        <taxon>Cytophagales</taxon>
        <taxon>Spirosomataceae</taxon>
        <taxon>Runella</taxon>
    </lineage>
</organism>
<dbReference type="Gene3D" id="2.130.10.130">
    <property type="entry name" value="Integrin alpha, N-terminal"/>
    <property type="match status" value="1"/>
</dbReference>
<dbReference type="Pfam" id="PF13517">
    <property type="entry name" value="FG-GAP_3"/>
    <property type="match status" value="1"/>
</dbReference>
<dbReference type="SUPFAM" id="SSF101898">
    <property type="entry name" value="NHL repeat"/>
    <property type="match status" value="1"/>
</dbReference>
<dbReference type="InterPro" id="IPR013517">
    <property type="entry name" value="FG-GAP"/>
</dbReference>
<evidence type="ECO:0000256" key="2">
    <source>
        <dbReference type="SAM" id="SignalP"/>
    </source>
</evidence>
<dbReference type="PANTHER" id="PTHR44103:SF1">
    <property type="entry name" value="PROPROTEIN CONVERTASE P"/>
    <property type="match status" value="1"/>
</dbReference>
<accession>A0A344TLN2</accession>
<evidence type="ECO:0000313" key="4">
    <source>
        <dbReference type="Proteomes" id="UP000251993"/>
    </source>
</evidence>
<proteinExistence type="predicted"/>
<dbReference type="OrthoDB" id="1391917at2"/>
<sequence length="504" mass="56622">MMLRSAFAISLLVLLCFFIGCQKDPAQHEPLARQHCGGCHLFPDPNLLPKTVWEKDVLPYMALRLGLDEDLKKIRKLNANDLKVKAVQPLISREDWQKVKDYYLDLAPKRLTPLVSSPKATLIEKQFEIRPLFSPIEQEMANVTCVRIDETNKGVYVADEVNQTVWLMDAEGKAVKRFGGQPAVSDLQFLDASHQNLLVTYIGETVKVTYNANGYAQTVNMGQKSANNASLLLTKLLRPTQTIQQDLDNDDQPELITCEFGVIEGKFSVWKKNVAGTYEANVLSATPGALRSVVVDWNKDGMPDLMTLFAQGDERIVLYLNKGNLKFEEKTLLRFPPVFGSSYFDVVDMNNDGRLDILYTCGDNADLSVIFKPYHGLYLFENQEKGEFKQSYFYPIDGAYKVAPADVDADGDLDLVSIAFYDDIDTNPQTNVLYFENQKGKFKPWSIPIGRMGRWLTLDTGDIDGDGDIDFALGSHPLGLTPGRMRGTWARNGLMGAYLLNLRK</sequence>
<name>A0A344TLN2_9BACT</name>
<keyword evidence="1 2" id="KW-0732">Signal</keyword>
<evidence type="ECO:0000313" key="3">
    <source>
        <dbReference type="EMBL" id="AXE19553.1"/>
    </source>
</evidence>
<feature type="signal peptide" evidence="2">
    <location>
        <begin position="1"/>
        <end position="26"/>
    </location>
</feature>
<dbReference type="Proteomes" id="UP000251993">
    <property type="component" value="Chromosome"/>
</dbReference>
<dbReference type="InterPro" id="IPR028994">
    <property type="entry name" value="Integrin_alpha_N"/>
</dbReference>
<dbReference type="SUPFAM" id="SSF69318">
    <property type="entry name" value="Integrin alpha N-terminal domain"/>
    <property type="match status" value="1"/>
</dbReference>
<reference evidence="3 4" key="1">
    <citation type="submission" date="2018-07" db="EMBL/GenBank/DDBJ databases">
        <title>Genome sequencing of Runella.</title>
        <authorList>
            <person name="Baek M.-G."/>
            <person name="Yi H."/>
        </authorList>
    </citation>
    <scope>NUCLEOTIDE SEQUENCE [LARGE SCALE GENOMIC DNA]</scope>
    <source>
        <strain evidence="3 4">HYN0085</strain>
    </source>
</reference>
<dbReference type="PROSITE" id="PS51257">
    <property type="entry name" value="PROKAR_LIPOPROTEIN"/>
    <property type="match status" value="1"/>
</dbReference>